<keyword evidence="10" id="KW-0406">Ion transport</keyword>
<dbReference type="PANTHER" id="PTHR32361">
    <property type="entry name" value="FERRIC/CUPRIC REDUCTASE TRANSMEMBRANE COMPONENT"/>
    <property type="match status" value="1"/>
</dbReference>
<dbReference type="InterPro" id="IPR051410">
    <property type="entry name" value="Ferric/Cupric_Reductase"/>
</dbReference>
<comment type="similarity">
    <text evidence="2">Belongs to the ferric reductase (FRE) family.</text>
</comment>
<dbReference type="SUPFAM" id="SSF52343">
    <property type="entry name" value="Ferredoxin reductase-like, C-terminal NADP-linked domain"/>
    <property type="match status" value="1"/>
</dbReference>
<dbReference type="SFLD" id="SFLDG01168">
    <property type="entry name" value="Ferric_reductase_subgroup_(FRE"/>
    <property type="match status" value="1"/>
</dbReference>
<accession>A0ABP0ZDH4</accession>
<feature type="transmembrane region" description="Helical" evidence="13">
    <location>
        <begin position="380"/>
        <end position="402"/>
    </location>
</feature>
<keyword evidence="8 13" id="KW-1133">Transmembrane helix</keyword>
<evidence type="ECO:0000256" key="13">
    <source>
        <dbReference type="SAM" id="Phobius"/>
    </source>
</evidence>
<dbReference type="InterPro" id="IPR017927">
    <property type="entry name" value="FAD-bd_FR_type"/>
</dbReference>
<evidence type="ECO:0000313" key="16">
    <source>
        <dbReference type="Proteomes" id="UP001497383"/>
    </source>
</evidence>
<feature type="transmembrane region" description="Helical" evidence="13">
    <location>
        <begin position="409"/>
        <end position="429"/>
    </location>
</feature>
<evidence type="ECO:0000256" key="7">
    <source>
        <dbReference type="ARBA" id="ARBA00022982"/>
    </source>
</evidence>
<dbReference type="InterPro" id="IPR013121">
    <property type="entry name" value="Fe_red_NAD-bd_6"/>
</dbReference>
<dbReference type="PROSITE" id="PS51384">
    <property type="entry name" value="FAD_FR"/>
    <property type="match status" value="1"/>
</dbReference>
<evidence type="ECO:0000259" key="14">
    <source>
        <dbReference type="PROSITE" id="PS51384"/>
    </source>
</evidence>
<keyword evidence="4" id="KW-0285">Flavoprotein</keyword>
<dbReference type="EMBL" id="OZ022405">
    <property type="protein sequence ID" value="CAK9435441.1"/>
    <property type="molecule type" value="Genomic_DNA"/>
</dbReference>
<evidence type="ECO:0000256" key="5">
    <source>
        <dbReference type="ARBA" id="ARBA00022692"/>
    </source>
</evidence>
<keyword evidence="16" id="KW-1185">Reference proteome</keyword>
<evidence type="ECO:0000256" key="6">
    <source>
        <dbReference type="ARBA" id="ARBA00022827"/>
    </source>
</evidence>
<feature type="transmembrane region" description="Helical" evidence="13">
    <location>
        <begin position="196"/>
        <end position="217"/>
    </location>
</feature>
<evidence type="ECO:0000256" key="4">
    <source>
        <dbReference type="ARBA" id="ARBA00022630"/>
    </source>
</evidence>
<dbReference type="GeneID" id="92205364"/>
<protein>
    <recommendedName>
        <fullName evidence="14">FAD-binding FR-type domain-containing protein</fullName>
    </recommendedName>
</protein>
<feature type="transmembrane region" description="Helical" evidence="13">
    <location>
        <begin position="435"/>
        <end position="451"/>
    </location>
</feature>
<evidence type="ECO:0000256" key="1">
    <source>
        <dbReference type="ARBA" id="ARBA00004141"/>
    </source>
</evidence>
<keyword evidence="9" id="KW-0560">Oxidoreductase</keyword>
<dbReference type="Gene3D" id="3.40.50.80">
    <property type="entry name" value="Nucleotide-binding domain of ferredoxin-NADP reductase (FNR) module"/>
    <property type="match status" value="1"/>
</dbReference>
<dbReference type="RefSeq" id="XP_066827106.1">
    <property type="nucleotide sequence ID" value="XM_066971594.1"/>
</dbReference>
<keyword evidence="6" id="KW-0274">FAD</keyword>
<comment type="subcellular location">
    <subcellularLocation>
        <location evidence="1">Membrane</location>
        <topology evidence="1">Multi-pass membrane protein</topology>
    </subcellularLocation>
</comment>
<dbReference type="Pfam" id="PF01794">
    <property type="entry name" value="Ferric_reduct"/>
    <property type="match status" value="1"/>
</dbReference>
<keyword evidence="11 13" id="KW-0472">Membrane</keyword>
<proteinExistence type="inferred from homology"/>
<dbReference type="InterPro" id="IPR039261">
    <property type="entry name" value="FNR_nucleotide-bd"/>
</dbReference>
<reference evidence="15 16" key="1">
    <citation type="submission" date="2024-03" db="EMBL/GenBank/DDBJ databases">
        <authorList>
            <person name="Brejova B."/>
        </authorList>
    </citation>
    <scope>NUCLEOTIDE SEQUENCE [LARGE SCALE GENOMIC DNA]</scope>
    <source>
        <strain evidence="15 16">CBS 14171</strain>
    </source>
</reference>
<feature type="transmembrane region" description="Helical" evidence="13">
    <location>
        <begin position="350"/>
        <end position="368"/>
    </location>
</feature>
<dbReference type="CDD" id="cd06186">
    <property type="entry name" value="NOX_Duox_like_FAD_NADP"/>
    <property type="match status" value="1"/>
</dbReference>
<dbReference type="InterPro" id="IPR013112">
    <property type="entry name" value="FAD-bd_8"/>
</dbReference>
<evidence type="ECO:0000256" key="3">
    <source>
        <dbReference type="ARBA" id="ARBA00022448"/>
    </source>
</evidence>
<evidence type="ECO:0000256" key="9">
    <source>
        <dbReference type="ARBA" id="ARBA00023002"/>
    </source>
</evidence>
<feature type="transmembrane region" description="Helical" evidence="13">
    <location>
        <begin position="6"/>
        <end position="23"/>
    </location>
</feature>
<dbReference type="PANTHER" id="PTHR32361:SF9">
    <property type="entry name" value="FERRIC REDUCTASE TRANSMEMBRANE COMPONENT 3-RELATED"/>
    <property type="match status" value="1"/>
</dbReference>
<feature type="domain" description="FAD-binding FR-type" evidence="14">
    <location>
        <begin position="443"/>
        <end position="562"/>
    </location>
</feature>
<evidence type="ECO:0000256" key="2">
    <source>
        <dbReference type="ARBA" id="ARBA00006278"/>
    </source>
</evidence>
<dbReference type="Pfam" id="PF08022">
    <property type="entry name" value="FAD_binding_8"/>
    <property type="match status" value="1"/>
</dbReference>
<evidence type="ECO:0000256" key="8">
    <source>
        <dbReference type="ARBA" id="ARBA00022989"/>
    </source>
</evidence>
<dbReference type="SFLD" id="SFLDS00052">
    <property type="entry name" value="Ferric_Reductase_Domain"/>
    <property type="match status" value="1"/>
</dbReference>
<dbReference type="InterPro" id="IPR013130">
    <property type="entry name" value="Fe3_Rdtase_TM_dom"/>
</dbReference>
<evidence type="ECO:0000313" key="15">
    <source>
        <dbReference type="EMBL" id="CAK9435441.1"/>
    </source>
</evidence>
<sequence>MYIPALFISLGLAILLVPFLVPIRSKSPLHHRLKTAISVCLVVSSLVAIAPERAQIGAPFHKYGKSKIAFYGCNYQIVLTQARFCEPDKSLEWCYCNNFNAFATIAHCYKIAHPGEVDSLLDMCRQYKSNLGAEVVTRANAYYDHHARKVENFTNSSSSLLRPLTNFPAKLNETETLIFEHAYRSFLGNFDLSVDYGAYLVLFWICVFCLAAVGNWSKIWLPGLQQRLTDPVTNWFRHHVSLPATGTRNKTNEQPFAYFLHLLVPTRAETLILLASLILCVYFMTANISYVEDDPLFNTKGLALLRYYAVRASILSSSLMPLLILFGGRNNFLQWFTRWDYATFITLHRWVSREIMVMICIHSVNYSYYLRLRNRVIETYVYIGSAAFMAGVAIMIQGLLILRRKWYEVFLLLHIVLAAVFIFGAWLHVEDMYCVWFYYTCAAIWAFDRIIRVLRLYSFGIAQARVYLLPDETLKVVVSKPKPDNWEAVPGGHAFIHFLRPSCFWQSHPFTYTMTEDEICLFIKVKKGVTLQLAEYLKTHKDKKFTHIPVAIEGPYGEKTPAGRYDSSVFIAGGNGIPGIYSEVVELEQSTNADRKSKCKLKLVWVVREFTSLLWFYEELLKLQNSKNIETVIFITRPALAVDPGAFKRRRVRDLSVESEILQESNELTPLVVSKSQAQTYTAEMVESDSYSEDPTADIRAQIKSELSHIDFFEAKPNIAKLVETSIVESTGSTCFVTCGHPAMVDDIRAAVVANIANGEKKRVDYFEQLQVWA</sequence>
<keyword evidence="7" id="KW-0249">Electron transport</keyword>
<dbReference type="Proteomes" id="UP001497383">
    <property type="component" value="Chromosome 1"/>
</dbReference>
<feature type="transmembrane region" description="Helical" evidence="13">
    <location>
        <begin position="308"/>
        <end position="329"/>
    </location>
</feature>
<dbReference type="Pfam" id="PF08030">
    <property type="entry name" value="NAD_binding_6"/>
    <property type="match status" value="1"/>
</dbReference>
<keyword evidence="5 13" id="KW-0812">Transmembrane</keyword>
<organism evidence="15 16">
    <name type="scientific">Lodderomyces beijingensis</name>
    <dbReference type="NCBI Taxonomy" id="1775926"/>
    <lineage>
        <taxon>Eukaryota</taxon>
        <taxon>Fungi</taxon>
        <taxon>Dikarya</taxon>
        <taxon>Ascomycota</taxon>
        <taxon>Saccharomycotina</taxon>
        <taxon>Pichiomycetes</taxon>
        <taxon>Debaryomycetaceae</taxon>
        <taxon>Candida/Lodderomyces clade</taxon>
        <taxon>Lodderomyces</taxon>
    </lineage>
</organism>
<keyword evidence="3" id="KW-0813">Transport</keyword>
<name>A0ABP0ZDH4_9ASCO</name>
<feature type="transmembrane region" description="Helical" evidence="13">
    <location>
        <begin position="270"/>
        <end position="288"/>
    </location>
</feature>
<gene>
    <name evidence="15" type="ORF">LODBEIA_P01680</name>
</gene>
<evidence type="ECO:0000256" key="10">
    <source>
        <dbReference type="ARBA" id="ARBA00023065"/>
    </source>
</evidence>
<evidence type="ECO:0000256" key="12">
    <source>
        <dbReference type="ARBA" id="ARBA00023180"/>
    </source>
</evidence>
<keyword evidence="12" id="KW-0325">Glycoprotein</keyword>
<evidence type="ECO:0000256" key="11">
    <source>
        <dbReference type="ARBA" id="ARBA00023136"/>
    </source>
</evidence>